<dbReference type="PANTHER" id="PTHR35342:SF5">
    <property type="entry name" value="TRICARBOXYLIC TRANSPORT PROTEIN"/>
    <property type="match status" value="1"/>
</dbReference>
<dbReference type="EMBL" id="SBLC01000013">
    <property type="protein sequence ID" value="RWY41007.1"/>
    <property type="molecule type" value="Genomic_DNA"/>
</dbReference>
<feature type="transmembrane region" description="Helical" evidence="1">
    <location>
        <begin position="384"/>
        <end position="403"/>
    </location>
</feature>
<feature type="transmembrane region" description="Helical" evidence="1">
    <location>
        <begin position="256"/>
        <end position="277"/>
    </location>
</feature>
<keyword evidence="1" id="KW-1133">Transmembrane helix</keyword>
<feature type="transmembrane region" description="Helical" evidence="1">
    <location>
        <begin position="461"/>
        <end position="483"/>
    </location>
</feature>
<keyword evidence="4" id="KW-1185">Reference proteome</keyword>
<protein>
    <recommendedName>
        <fullName evidence="2">DUF112 domain-containing protein</fullName>
    </recommendedName>
</protein>
<gene>
    <name evidence="3" type="ORF">EP867_11005</name>
</gene>
<feature type="transmembrane region" description="Helical" evidence="1">
    <location>
        <begin position="20"/>
        <end position="47"/>
    </location>
</feature>
<feature type="transmembrane region" description="Helical" evidence="1">
    <location>
        <begin position="197"/>
        <end position="214"/>
    </location>
</feature>
<evidence type="ECO:0000313" key="4">
    <source>
        <dbReference type="Proteomes" id="UP000287168"/>
    </source>
</evidence>
<feature type="transmembrane region" description="Helical" evidence="1">
    <location>
        <begin position="415"/>
        <end position="441"/>
    </location>
</feature>
<dbReference type="RefSeq" id="WP_128489125.1">
    <property type="nucleotide sequence ID" value="NZ_JBHLXB010000003.1"/>
</dbReference>
<feature type="transmembrane region" description="Helical" evidence="1">
    <location>
        <begin position="107"/>
        <end position="133"/>
    </location>
</feature>
<dbReference type="Pfam" id="PF01970">
    <property type="entry name" value="TctA"/>
    <property type="match status" value="1"/>
</dbReference>
<dbReference type="Proteomes" id="UP000287168">
    <property type="component" value="Unassembled WGS sequence"/>
</dbReference>
<feature type="transmembrane region" description="Helical" evidence="1">
    <location>
        <begin position="312"/>
        <end position="336"/>
    </location>
</feature>
<comment type="caution">
    <text evidence="3">The sequence shown here is derived from an EMBL/GenBank/DDBJ whole genome shotgun (WGS) entry which is preliminary data.</text>
</comment>
<dbReference type="AlphaFoldDB" id="A0A3S3WMT6"/>
<name>A0A3S3WMT6_9RHOB</name>
<evidence type="ECO:0000313" key="3">
    <source>
        <dbReference type="EMBL" id="RWY41007.1"/>
    </source>
</evidence>
<evidence type="ECO:0000256" key="1">
    <source>
        <dbReference type="SAM" id="Phobius"/>
    </source>
</evidence>
<accession>A0A3S3WMT6</accession>
<feature type="transmembrane region" description="Helical" evidence="1">
    <location>
        <begin position="168"/>
        <end position="185"/>
    </location>
</feature>
<feature type="domain" description="DUF112" evidence="2">
    <location>
        <begin position="18"/>
        <end position="436"/>
    </location>
</feature>
<proteinExistence type="predicted"/>
<feature type="transmembrane region" description="Helical" evidence="1">
    <location>
        <begin position="356"/>
        <end position="378"/>
    </location>
</feature>
<reference evidence="3 4" key="1">
    <citation type="journal article" date="2015" name="Int. J. Syst. Evol. Microbiol.">
        <title>Gemmobacter intermedius sp. nov., isolated from a white stork (Ciconia ciconia).</title>
        <authorList>
            <person name="Kampfer P."/>
            <person name="Jerzak L."/>
            <person name="Wilharm G."/>
            <person name="Golke J."/>
            <person name="Busse H.J."/>
            <person name="Glaeser S.P."/>
        </authorList>
    </citation>
    <scope>NUCLEOTIDE SEQUENCE [LARGE SCALE GENOMIC DNA]</scope>
    <source>
        <strain evidence="3 4">119/4</strain>
    </source>
</reference>
<keyword evidence="1" id="KW-0812">Transmembrane</keyword>
<dbReference type="PANTHER" id="PTHR35342">
    <property type="entry name" value="TRICARBOXYLIC TRANSPORT PROTEIN"/>
    <property type="match status" value="1"/>
</dbReference>
<dbReference type="OrthoDB" id="9791872at2"/>
<sequence length="500" mass="51764">MFEHLLTGLEAVFHWQVLAAIVFGTIIGYGIGAMPGVGPLLTIALLIPFTYGMDPQVAIIGLISLYVAAEYGGAISAILLNTPGEAAAVATAWDGYPMARRGEAAKALHISIIASGVGALISALLLIMTAIPLAEFAIQFGPSEYFMLSVLGLTLAAGLGGASAPRGVIAVALGLLAGVIGIDGISGQPRFTPAPMFYDGIPLVAALTGIYALSEALMMAERAVVTSGRAGKIGSLMAFPLSMYKGMWGTMTRSSVLGFFIGVIPGAGAVIASLVAYNETRRRSDDPDSFGKGNPHGVAAAEAANNSAVPGALAPLLALGIPGSSTAAMLAGALMIQGIQPGPMLFSSHPEIPYSIFAALLVGLPVMVLTGLLGVRFWAKVTDIPQPLLAALIVVTCCMGAYSTTNDIYPVYITMAFGVLGWLLQKIGIPLGPLVLAYVLGEMLEANFRRSALLAQGDYTIFLHRPITLALAGLTVLCVIFALRAGIRSRRSPPARSEQI</sequence>
<keyword evidence="1" id="KW-0472">Membrane</keyword>
<feature type="transmembrane region" description="Helical" evidence="1">
    <location>
        <begin position="145"/>
        <end position="162"/>
    </location>
</feature>
<feature type="transmembrane region" description="Helical" evidence="1">
    <location>
        <begin position="59"/>
        <end position="80"/>
    </location>
</feature>
<dbReference type="InterPro" id="IPR002823">
    <property type="entry name" value="DUF112_TM"/>
</dbReference>
<organism evidence="3 4">
    <name type="scientific">Falsigemmobacter intermedius</name>
    <dbReference type="NCBI Taxonomy" id="1553448"/>
    <lineage>
        <taxon>Bacteria</taxon>
        <taxon>Pseudomonadati</taxon>
        <taxon>Pseudomonadota</taxon>
        <taxon>Alphaproteobacteria</taxon>
        <taxon>Rhodobacterales</taxon>
        <taxon>Paracoccaceae</taxon>
        <taxon>Falsigemmobacter</taxon>
    </lineage>
</organism>
<evidence type="ECO:0000259" key="2">
    <source>
        <dbReference type="Pfam" id="PF01970"/>
    </source>
</evidence>